<comment type="caution">
    <text evidence="4">The sequence shown here is derived from an EMBL/GenBank/DDBJ whole genome shotgun (WGS) entry which is preliminary data.</text>
</comment>
<feature type="domain" description="N-acetyltransferase" evidence="3">
    <location>
        <begin position="11"/>
        <end position="154"/>
    </location>
</feature>
<evidence type="ECO:0000259" key="3">
    <source>
        <dbReference type="PROSITE" id="PS51186"/>
    </source>
</evidence>
<proteinExistence type="predicted"/>
<dbReference type="EMBL" id="SAIY01000006">
    <property type="protein sequence ID" value="NGM14510.1"/>
    <property type="molecule type" value="Genomic_DNA"/>
</dbReference>
<dbReference type="PROSITE" id="PS51186">
    <property type="entry name" value="GNAT"/>
    <property type="match status" value="1"/>
</dbReference>
<dbReference type="GO" id="GO:0016747">
    <property type="term" value="F:acyltransferase activity, transferring groups other than amino-acyl groups"/>
    <property type="evidence" value="ECO:0007669"/>
    <property type="project" value="InterPro"/>
</dbReference>
<evidence type="ECO:0000313" key="4">
    <source>
        <dbReference type="EMBL" id="NGM14510.1"/>
    </source>
</evidence>
<dbReference type="SUPFAM" id="SSF55729">
    <property type="entry name" value="Acyl-CoA N-acyltransferases (Nat)"/>
    <property type="match status" value="1"/>
</dbReference>
<keyword evidence="2" id="KW-0012">Acyltransferase</keyword>
<dbReference type="RefSeq" id="WP_164448410.1">
    <property type="nucleotide sequence ID" value="NZ_SAIY01000006.1"/>
</dbReference>
<gene>
    <name evidence="4" type="ORF">ENC19_18510</name>
</gene>
<dbReference type="InterPro" id="IPR050832">
    <property type="entry name" value="Bact_Acetyltransf"/>
</dbReference>
<evidence type="ECO:0000256" key="2">
    <source>
        <dbReference type="ARBA" id="ARBA00023315"/>
    </source>
</evidence>
<dbReference type="CDD" id="cd04301">
    <property type="entry name" value="NAT_SF"/>
    <property type="match status" value="1"/>
</dbReference>
<evidence type="ECO:0000313" key="5">
    <source>
        <dbReference type="Proteomes" id="UP000478148"/>
    </source>
</evidence>
<dbReference type="Gene3D" id="3.40.630.30">
    <property type="match status" value="1"/>
</dbReference>
<protein>
    <submittedName>
        <fullName evidence="4">GNAT family N-acetyltransferase</fullName>
    </submittedName>
</protein>
<sequence length="156" mass="17448">MELTAVGPTHPAVVARWATSAEESRRWCSRDRVTAEDVKRWGTEPGVLAYLALVDGEPAGYGELWLDDDEAEVELARLIVAPALRGRGLGRRMVTLLTNLARDHQPTVLMRLHPDNAPALRCYTAAGFELVPAEQADEWNQGQPVPYVWLRHRPDE</sequence>
<keyword evidence="1 4" id="KW-0808">Transferase</keyword>
<name>A0A6M1L8D8_9ACTN</name>
<keyword evidence="5" id="KW-1185">Reference proteome</keyword>
<dbReference type="InterPro" id="IPR000182">
    <property type="entry name" value="GNAT_dom"/>
</dbReference>
<evidence type="ECO:0000256" key="1">
    <source>
        <dbReference type="ARBA" id="ARBA00022679"/>
    </source>
</evidence>
<dbReference type="AlphaFoldDB" id="A0A6M1L8D8"/>
<dbReference type="PANTHER" id="PTHR43877:SF2">
    <property type="entry name" value="AMINOALKYLPHOSPHONATE N-ACETYLTRANSFERASE-RELATED"/>
    <property type="match status" value="1"/>
</dbReference>
<dbReference type="Proteomes" id="UP000478148">
    <property type="component" value="Unassembled WGS sequence"/>
</dbReference>
<accession>A0A6M1L8D8</accession>
<reference evidence="4 5" key="1">
    <citation type="submission" date="2020-02" db="EMBL/GenBank/DDBJ databases">
        <title>Draft Genome Sequence of Verrucosispora sp. Strain CWR15, Isolated from Gulf of Mexico Sponge.</title>
        <authorList>
            <person name="Kennedy S.J."/>
            <person name="Cella E."/>
            <person name="Azarian T."/>
            <person name="Baker B.J."/>
            <person name="Shaw L.N."/>
        </authorList>
    </citation>
    <scope>NUCLEOTIDE SEQUENCE [LARGE SCALE GENOMIC DNA]</scope>
    <source>
        <strain evidence="4 5">CWR15</strain>
    </source>
</reference>
<dbReference type="PANTHER" id="PTHR43877">
    <property type="entry name" value="AMINOALKYLPHOSPHONATE N-ACETYLTRANSFERASE-RELATED-RELATED"/>
    <property type="match status" value="1"/>
</dbReference>
<dbReference type="Pfam" id="PF00583">
    <property type="entry name" value="Acetyltransf_1"/>
    <property type="match status" value="1"/>
</dbReference>
<organism evidence="4 5">
    <name type="scientific">Verrucosispora sioxanthis</name>
    <dbReference type="NCBI Taxonomy" id="2499994"/>
    <lineage>
        <taxon>Bacteria</taxon>
        <taxon>Bacillati</taxon>
        <taxon>Actinomycetota</taxon>
        <taxon>Actinomycetes</taxon>
        <taxon>Micromonosporales</taxon>
        <taxon>Micromonosporaceae</taxon>
        <taxon>Micromonospora</taxon>
    </lineage>
</organism>
<dbReference type="InterPro" id="IPR016181">
    <property type="entry name" value="Acyl_CoA_acyltransferase"/>
</dbReference>